<evidence type="ECO:0000313" key="1">
    <source>
        <dbReference type="Proteomes" id="UP000095286"/>
    </source>
</evidence>
<proteinExistence type="predicted"/>
<dbReference type="WBParaSite" id="RSKR_0000851600.1">
    <property type="protein sequence ID" value="RSKR_0000851600.1"/>
    <property type="gene ID" value="RSKR_0000851600"/>
</dbReference>
<dbReference type="Proteomes" id="UP000095286">
    <property type="component" value="Unplaced"/>
</dbReference>
<accession>A0AC35U701</accession>
<evidence type="ECO:0000313" key="2">
    <source>
        <dbReference type="WBParaSite" id="RSKR_0000851600.1"/>
    </source>
</evidence>
<protein>
    <submittedName>
        <fullName evidence="2">Reverse transcriptase</fullName>
    </submittedName>
</protein>
<organism evidence="1 2">
    <name type="scientific">Rhabditophanes sp. KR3021</name>
    <dbReference type="NCBI Taxonomy" id="114890"/>
    <lineage>
        <taxon>Eukaryota</taxon>
        <taxon>Metazoa</taxon>
        <taxon>Ecdysozoa</taxon>
        <taxon>Nematoda</taxon>
        <taxon>Chromadorea</taxon>
        <taxon>Rhabditida</taxon>
        <taxon>Tylenchina</taxon>
        <taxon>Panagrolaimomorpha</taxon>
        <taxon>Strongyloidoidea</taxon>
        <taxon>Alloionematidae</taxon>
        <taxon>Rhabditophanes</taxon>
    </lineage>
</organism>
<name>A0AC35U701_9BILA</name>
<reference evidence="2" key="1">
    <citation type="submission" date="2016-11" db="UniProtKB">
        <authorList>
            <consortium name="WormBaseParasite"/>
        </authorList>
    </citation>
    <scope>IDENTIFICATION</scope>
    <source>
        <strain evidence="2">KR3021</strain>
    </source>
</reference>
<sequence>MTNELSHRLKKFWKAYHANKKMLGEKKFSLMLKVEVYKSCIRQVLTYASQTWALRASDKNRLLKAERRIWCIMLIECIITRTYFFLSSNL</sequence>